<dbReference type="Proteomes" id="UP000243784">
    <property type="component" value="Chromosome"/>
</dbReference>
<dbReference type="PANTHER" id="PTHR43792">
    <property type="entry name" value="GNAT FAMILY, PUTATIVE (AFU_ORTHOLOGUE AFUA_3G00765)-RELATED-RELATED"/>
    <property type="match status" value="1"/>
</dbReference>
<dbReference type="EMBL" id="CP015208">
    <property type="protein sequence ID" value="AOY55749.1"/>
    <property type="molecule type" value="Genomic_DNA"/>
</dbReference>
<dbReference type="AlphaFoldDB" id="A0A1D9DY68"/>
<dbReference type="InterPro" id="IPR000182">
    <property type="entry name" value="GNAT_dom"/>
</dbReference>
<feature type="domain" description="N-acetyltransferase" evidence="4">
    <location>
        <begin position="17"/>
        <end position="179"/>
    </location>
</feature>
<dbReference type="InterPro" id="IPR051531">
    <property type="entry name" value="N-acetyltransferase"/>
</dbReference>
<dbReference type="SUPFAM" id="SSF55729">
    <property type="entry name" value="Acyl-CoA N-acyltransferases (Nat)"/>
    <property type="match status" value="1"/>
</dbReference>
<dbReference type="GO" id="GO:0008999">
    <property type="term" value="F:protein-N-terminal-alanine acetyltransferase activity"/>
    <property type="evidence" value="ECO:0007669"/>
    <property type="project" value="TreeGrafter"/>
</dbReference>
<evidence type="ECO:0000256" key="3">
    <source>
        <dbReference type="ARBA" id="ARBA00038502"/>
    </source>
</evidence>
<dbReference type="GO" id="GO:0005737">
    <property type="term" value="C:cytoplasm"/>
    <property type="evidence" value="ECO:0007669"/>
    <property type="project" value="TreeGrafter"/>
</dbReference>
<name>A0A1D9DY68_9MICO</name>
<evidence type="ECO:0000256" key="1">
    <source>
        <dbReference type="ARBA" id="ARBA00022679"/>
    </source>
</evidence>
<dbReference type="STRING" id="535712.A4Z71_01735"/>
<accession>A0A1D9DY68</accession>
<dbReference type="PANTHER" id="PTHR43792:SF8">
    <property type="entry name" value="[RIBOSOMAL PROTEIN US5]-ALANINE N-ACETYLTRANSFERASE"/>
    <property type="match status" value="1"/>
</dbReference>
<proteinExistence type="inferred from homology"/>
<organism evidence="5 6">
    <name type="scientific">Candidatus Rhodoluna planktonica</name>
    <dbReference type="NCBI Taxonomy" id="535712"/>
    <lineage>
        <taxon>Bacteria</taxon>
        <taxon>Bacillati</taxon>
        <taxon>Actinomycetota</taxon>
        <taxon>Actinomycetes</taxon>
        <taxon>Micrococcales</taxon>
        <taxon>Microbacteriaceae</taxon>
        <taxon>Luna cluster</taxon>
        <taxon>Luna-1 subcluster</taxon>
        <taxon>Rhodoluna</taxon>
    </lineage>
</organism>
<protein>
    <submittedName>
        <fullName evidence="5">GCN5 family acetyltransferase</fullName>
    </submittedName>
</protein>
<evidence type="ECO:0000313" key="6">
    <source>
        <dbReference type="Proteomes" id="UP000243784"/>
    </source>
</evidence>
<keyword evidence="2" id="KW-0012">Acyltransferase</keyword>
<dbReference type="RefSeq" id="WP_070954261.1">
    <property type="nucleotide sequence ID" value="NZ_CP015208.1"/>
</dbReference>
<evidence type="ECO:0000313" key="5">
    <source>
        <dbReference type="EMBL" id="AOY55749.1"/>
    </source>
</evidence>
<keyword evidence="1 5" id="KW-0808">Transferase</keyword>
<dbReference type="KEGG" id="rpla:A4Z71_01735"/>
<dbReference type="InterPro" id="IPR016181">
    <property type="entry name" value="Acyl_CoA_acyltransferase"/>
</dbReference>
<evidence type="ECO:0000259" key="4">
    <source>
        <dbReference type="PROSITE" id="PS51186"/>
    </source>
</evidence>
<reference evidence="5 6" key="1">
    <citation type="journal article" date="2016" name="Biochim. Biophys. Acta">
        <title>Photochemical characterization of actinorhodopsin and its functional existence in the natural host.</title>
        <authorList>
            <person name="Nakamura S."/>
            <person name="Kikukawa T."/>
            <person name="Tamogami J."/>
            <person name="Kamiya M."/>
            <person name="Aizawa T."/>
            <person name="Hahn M.W."/>
            <person name="Ihara K."/>
            <person name="Kamo N."/>
            <person name="Demura M."/>
        </authorList>
    </citation>
    <scope>NUCLEOTIDE SEQUENCE [LARGE SCALE GENOMIC DNA]</scope>
    <source>
        <strain evidence="5 6">MWH-Dar1</strain>
    </source>
</reference>
<gene>
    <name evidence="5" type="ORF">A4Z71_01735</name>
</gene>
<dbReference type="Pfam" id="PF13302">
    <property type="entry name" value="Acetyltransf_3"/>
    <property type="match status" value="1"/>
</dbReference>
<dbReference type="PROSITE" id="PS51186">
    <property type="entry name" value="GNAT"/>
    <property type="match status" value="1"/>
</dbReference>
<sequence>MSHALELVDGEVSARIVKIRDAKKLEELLMTNRAWLRPWEATNPEGPVSFDIKKQIRALLRQMDNDQGLPFVICFNGQVVGQVNVANILWGSVSSAVIGYWIAPDFAGQNITPTAVALVSDYLMREMGLHRIEIDIRPENKASIRVVEKLGFRYEGFREKYIHINGAWRDHFSFALTKEEVAEGILLRWKRGRVPKSEYPIF</sequence>
<evidence type="ECO:0000256" key="2">
    <source>
        <dbReference type="ARBA" id="ARBA00023315"/>
    </source>
</evidence>
<comment type="similarity">
    <text evidence="3">Belongs to the acetyltransferase family. RimJ subfamily.</text>
</comment>
<dbReference type="Gene3D" id="3.40.630.30">
    <property type="match status" value="1"/>
</dbReference>
<keyword evidence="6" id="KW-1185">Reference proteome</keyword>